<dbReference type="PANTHER" id="PTHR43072:SF23">
    <property type="entry name" value="UPF0039 PROTEIN C11D3.02C"/>
    <property type="match status" value="1"/>
</dbReference>
<keyword evidence="5" id="KW-1185">Reference proteome</keyword>
<sequence>MSTLLDRLPARWRAARVLQGGDARWDTAEAVERDGALLLAAPSDHGPSLLVLGDPVAAGRLLTSVVDGRAAHDGPLSRAGFVDRARWLSMVRGTVPTLATLAVLGLEPFSTWDWLAADRSPAPHPGEGAVTRLDPHRDAAAIRACLADANPGTSADPTAHGEAGWWGVPGPDGLRGVVGASLRGGGDVPVSWHLHGLGVRPEARGAGTGSALTTAVLRAGLREGAQFVSLGMYADNDRARRIYTRLGFRTEAELASYGPAGADRPAP</sequence>
<gene>
    <name evidence="4" type="ORF">CBZ_24210</name>
</gene>
<dbReference type="PROSITE" id="PS51186">
    <property type="entry name" value="GNAT"/>
    <property type="match status" value="1"/>
</dbReference>
<dbReference type="PANTHER" id="PTHR43072">
    <property type="entry name" value="N-ACETYLTRANSFERASE"/>
    <property type="match status" value="1"/>
</dbReference>
<dbReference type="Pfam" id="PF00583">
    <property type="entry name" value="Acetyltransf_1"/>
    <property type="match status" value="1"/>
</dbReference>
<dbReference type="OrthoDB" id="5143160at2"/>
<evidence type="ECO:0000259" key="3">
    <source>
        <dbReference type="PROSITE" id="PS51186"/>
    </source>
</evidence>
<reference evidence="4 5" key="1">
    <citation type="submission" date="2019-01" db="EMBL/GenBank/DDBJ databases">
        <title>Draft genome sequence of Cellulomonas takizawaensis strain TKZ-21.</title>
        <authorList>
            <person name="Yamamura H."/>
            <person name="Hayashi T."/>
            <person name="Hamada M."/>
            <person name="Serisawa Y."/>
            <person name="Matsuyama K."/>
            <person name="Nakagawa Y."/>
            <person name="Otoguro M."/>
            <person name="Yanagida F."/>
            <person name="Hayakawa M."/>
        </authorList>
    </citation>
    <scope>NUCLEOTIDE SEQUENCE [LARGE SCALE GENOMIC DNA]</scope>
    <source>
        <strain evidence="4 5">NBRC12680</strain>
    </source>
</reference>
<dbReference type="CDD" id="cd04301">
    <property type="entry name" value="NAT_SF"/>
    <property type="match status" value="1"/>
</dbReference>
<evidence type="ECO:0000313" key="5">
    <source>
        <dbReference type="Proteomes" id="UP000289954"/>
    </source>
</evidence>
<evidence type="ECO:0000313" key="4">
    <source>
        <dbReference type="EMBL" id="GCE77365.1"/>
    </source>
</evidence>
<dbReference type="SUPFAM" id="SSF55729">
    <property type="entry name" value="Acyl-CoA N-acyltransferases (Nat)"/>
    <property type="match status" value="1"/>
</dbReference>
<comment type="caution">
    <text evidence="4">The sequence shown here is derived from an EMBL/GenBank/DDBJ whole genome shotgun (WGS) entry which is preliminary data.</text>
</comment>
<organism evidence="4 5">
    <name type="scientific">Cellulomonas biazotea</name>
    <dbReference type="NCBI Taxonomy" id="1709"/>
    <lineage>
        <taxon>Bacteria</taxon>
        <taxon>Bacillati</taxon>
        <taxon>Actinomycetota</taxon>
        <taxon>Actinomycetes</taxon>
        <taxon>Micrococcales</taxon>
        <taxon>Cellulomonadaceae</taxon>
        <taxon>Cellulomonas</taxon>
    </lineage>
</organism>
<dbReference type="InterPro" id="IPR016181">
    <property type="entry name" value="Acyl_CoA_acyltransferase"/>
</dbReference>
<dbReference type="Gene3D" id="3.40.630.30">
    <property type="match status" value="1"/>
</dbReference>
<dbReference type="RefSeq" id="WP_130781972.1">
    <property type="nucleotide sequence ID" value="NZ_BIMR01000202.1"/>
</dbReference>
<protein>
    <recommendedName>
        <fullName evidence="3">N-acetyltransferase domain-containing protein</fullName>
    </recommendedName>
</protein>
<keyword evidence="2" id="KW-0012">Acyltransferase</keyword>
<proteinExistence type="predicted"/>
<feature type="domain" description="N-acetyltransferase" evidence="3">
    <location>
        <begin position="129"/>
        <end position="267"/>
    </location>
</feature>
<keyword evidence="1" id="KW-0808">Transferase</keyword>
<accession>A0A402DTC6</accession>
<dbReference type="EMBL" id="BIMR01000202">
    <property type="protein sequence ID" value="GCE77365.1"/>
    <property type="molecule type" value="Genomic_DNA"/>
</dbReference>
<dbReference type="AlphaFoldDB" id="A0A402DTC6"/>
<dbReference type="Proteomes" id="UP000289954">
    <property type="component" value="Unassembled WGS sequence"/>
</dbReference>
<evidence type="ECO:0000256" key="1">
    <source>
        <dbReference type="ARBA" id="ARBA00022679"/>
    </source>
</evidence>
<dbReference type="GO" id="GO:0016747">
    <property type="term" value="F:acyltransferase activity, transferring groups other than amino-acyl groups"/>
    <property type="evidence" value="ECO:0007669"/>
    <property type="project" value="InterPro"/>
</dbReference>
<name>A0A402DTC6_9CELL</name>
<dbReference type="InterPro" id="IPR000182">
    <property type="entry name" value="GNAT_dom"/>
</dbReference>
<evidence type="ECO:0000256" key="2">
    <source>
        <dbReference type="ARBA" id="ARBA00023315"/>
    </source>
</evidence>